<reference evidence="1 2" key="1">
    <citation type="submission" date="2019-11" db="EMBL/GenBank/DDBJ databases">
        <title>Whole genome sequence of Oryza granulata.</title>
        <authorList>
            <person name="Li W."/>
        </authorList>
    </citation>
    <scope>NUCLEOTIDE SEQUENCE [LARGE SCALE GENOMIC DNA]</scope>
    <source>
        <strain evidence="2">cv. Menghai</strain>
        <tissue evidence="1">Leaf</tissue>
    </source>
</reference>
<name>A0A6G1BYS9_9ORYZ</name>
<dbReference type="AlphaFoldDB" id="A0A6G1BYS9"/>
<evidence type="ECO:0000313" key="1">
    <source>
        <dbReference type="EMBL" id="KAF0893066.1"/>
    </source>
</evidence>
<organism evidence="1 2">
    <name type="scientific">Oryza meyeriana var. granulata</name>
    <dbReference type="NCBI Taxonomy" id="110450"/>
    <lineage>
        <taxon>Eukaryota</taxon>
        <taxon>Viridiplantae</taxon>
        <taxon>Streptophyta</taxon>
        <taxon>Embryophyta</taxon>
        <taxon>Tracheophyta</taxon>
        <taxon>Spermatophyta</taxon>
        <taxon>Magnoliopsida</taxon>
        <taxon>Liliopsida</taxon>
        <taxon>Poales</taxon>
        <taxon>Poaceae</taxon>
        <taxon>BOP clade</taxon>
        <taxon>Oryzoideae</taxon>
        <taxon>Oryzeae</taxon>
        <taxon>Oryzinae</taxon>
        <taxon>Oryza</taxon>
        <taxon>Oryza meyeriana</taxon>
    </lineage>
</organism>
<comment type="caution">
    <text evidence="1">The sequence shown here is derived from an EMBL/GenBank/DDBJ whole genome shotgun (WGS) entry which is preliminary data.</text>
</comment>
<sequence length="146" mass="16878">MADLPASKCHGRRVEELRRLRLAEVGNLRRTIVAQLEELATSRATRVELERAAASSINIMWHYHRRARAAQEPFGVKLNDPWEEMPEQYAMVFRKMTETLEKMPVSLKEKSRAEARFVATAVAEYIFACFVSLDPNFRLEQLEEGI</sequence>
<gene>
    <name evidence="1" type="ORF">E2562_021324</name>
</gene>
<dbReference type="EMBL" id="SPHZ02000011">
    <property type="protein sequence ID" value="KAF0893066.1"/>
    <property type="molecule type" value="Genomic_DNA"/>
</dbReference>
<evidence type="ECO:0000313" key="2">
    <source>
        <dbReference type="Proteomes" id="UP000479710"/>
    </source>
</evidence>
<accession>A0A6G1BYS9</accession>
<protein>
    <submittedName>
        <fullName evidence="1">Uncharacterized protein</fullName>
    </submittedName>
</protein>
<dbReference type="Proteomes" id="UP000479710">
    <property type="component" value="Unassembled WGS sequence"/>
</dbReference>
<proteinExistence type="predicted"/>
<keyword evidence="2" id="KW-1185">Reference proteome</keyword>